<reference evidence="3 4" key="1">
    <citation type="submission" date="2022-05" db="EMBL/GenBank/DDBJ databases">
        <authorList>
            <consortium name="Genoscope - CEA"/>
            <person name="William W."/>
        </authorList>
    </citation>
    <scope>NUCLEOTIDE SEQUENCE [LARGE SCALE GENOMIC DNA]</scope>
</reference>
<feature type="signal peptide" evidence="2">
    <location>
        <begin position="1"/>
        <end position="23"/>
    </location>
</feature>
<feature type="region of interest" description="Disordered" evidence="1">
    <location>
        <begin position="80"/>
        <end position="107"/>
    </location>
</feature>
<keyword evidence="2" id="KW-0732">Signal</keyword>
<accession>A0ABN8MZQ1</accession>
<organism evidence="3 4">
    <name type="scientific">Porites lobata</name>
    <dbReference type="NCBI Taxonomy" id="104759"/>
    <lineage>
        <taxon>Eukaryota</taxon>
        <taxon>Metazoa</taxon>
        <taxon>Cnidaria</taxon>
        <taxon>Anthozoa</taxon>
        <taxon>Hexacorallia</taxon>
        <taxon>Scleractinia</taxon>
        <taxon>Fungiina</taxon>
        <taxon>Poritidae</taxon>
        <taxon>Porites</taxon>
    </lineage>
</organism>
<evidence type="ECO:0000313" key="4">
    <source>
        <dbReference type="Proteomes" id="UP001159405"/>
    </source>
</evidence>
<evidence type="ECO:0000313" key="3">
    <source>
        <dbReference type="EMBL" id="CAH3036654.1"/>
    </source>
</evidence>
<evidence type="ECO:0000256" key="2">
    <source>
        <dbReference type="SAM" id="SignalP"/>
    </source>
</evidence>
<protein>
    <submittedName>
        <fullName evidence="3">Uncharacterized protein</fullName>
    </submittedName>
</protein>
<gene>
    <name evidence="3" type="ORF">PLOB_00031101</name>
</gene>
<feature type="chain" id="PRO_5047085473" evidence="2">
    <location>
        <begin position="24"/>
        <end position="107"/>
    </location>
</feature>
<dbReference type="Proteomes" id="UP001159405">
    <property type="component" value="Unassembled WGS sequence"/>
</dbReference>
<evidence type="ECO:0000256" key="1">
    <source>
        <dbReference type="SAM" id="MobiDB-lite"/>
    </source>
</evidence>
<dbReference type="EMBL" id="CALNXK010000004">
    <property type="protein sequence ID" value="CAH3036654.1"/>
    <property type="molecule type" value="Genomic_DNA"/>
</dbReference>
<keyword evidence="4" id="KW-1185">Reference proteome</keyword>
<comment type="caution">
    <text evidence="3">The sequence shown here is derived from an EMBL/GenBank/DDBJ whole genome shotgun (WGS) entry which is preliminary data.</text>
</comment>
<sequence>GVQGSFCAFRFLFLLNKCPCTYGSYDNDCDFDESCCWDGVCREKCSGCTFNYECGTDECCDSDGYCYDCSGYAAQPPPYYPPQQAGPYPPPQAQGMAQYPPPQAKGP</sequence>
<feature type="non-terminal residue" evidence="3">
    <location>
        <position position="1"/>
    </location>
</feature>
<proteinExistence type="predicted"/>
<name>A0ABN8MZQ1_9CNID</name>